<protein>
    <submittedName>
        <fullName evidence="2">Chromosome 1 open reading frame 109</fullName>
    </submittedName>
</protein>
<sequence>MVWVGLHVLCNSAAGFWSRLKAVLWVLTCNFWQAQSPTCPRWRAESNRGVICQQVALQAAWGLQLQQPLLEQLGRRREELRALRDAVGTGAASVLRVYEENAAELGLAETLRRGARRPSLADVLEGLQDVERYYRHLYLESKLLLLSISCDSLEDMEALPQAWKRILERYEEDTVQGSSSRGRPKGCLLAWEAEGLPTTQLLCWAQ</sequence>
<dbReference type="Pfam" id="PF15011">
    <property type="entry name" value="CA109-like"/>
    <property type="match status" value="1"/>
</dbReference>
<dbReference type="GO" id="GO:0005737">
    <property type="term" value="C:cytoplasm"/>
    <property type="evidence" value="ECO:0007669"/>
    <property type="project" value="TreeGrafter"/>
</dbReference>
<keyword evidence="1" id="KW-0732">Signal</keyword>
<organism evidence="2 3">
    <name type="scientific">Cairina moschata</name>
    <name type="common">Muscovy duck</name>
    <dbReference type="NCBI Taxonomy" id="8855"/>
    <lineage>
        <taxon>Eukaryota</taxon>
        <taxon>Metazoa</taxon>
        <taxon>Chordata</taxon>
        <taxon>Craniata</taxon>
        <taxon>Vertebrata</taxon>
        <taxon>Euteleostomi</taxon>
        <taxon>Archelosauria</taxon>
        <taxon>Archosauria</taxon>
        <taxon>Dinosauria</taxon>
        <taxon>Saurischia</taxon>
        <taxon>Theropoda</taxon>
        <taxon>Coelurosauria</taxon>
        <taxon>Aves</taxon>
        <taxon>Neognathae</taxon>
        <taxon>Galloanserae</taxon>
        <taxon>Anseriformes</taxon>
        <taxon>Anatidae</taxon>
        <taxon>Anatinae</taxon>
        <taxon>Cairina</taxon>
    </lineage>
</organism>
<dbReference type="PANTHER" id="PTHR16234:SF5">
    <property type="entry name" value="AFG2-INTERACTING RIBOSOME MATURATION FACTOR"/>
    <property type="match status" value="1"/>
</dbReference>
<dbReference type="Ensembl" id="ENSCMMT00000010955.1">
    <property type="protein sequence ID" value="ENSCMMP00000009940.1"/>
    <property type="gene ID" value="ENSCMMG00000006308.1"/>
</dbReference>
<reference evidence="2" key="1">
    <citation type="submission" date="2018-09" db="EMBL/GenBank/DDBJ databases">
        <title>Common duck and Muscovy duck high density SNP chip.</title>
        <authorList>
            <person name="Vignal A."/>
            <person name="Thebault N."/>
            <person name="Warren W.C."/>
        </authorList>
    </citation>
    <scope>NUCLEOTIDE SEQUENCE [LARGE SCALE GENOMIC DNA]</scope>
</reference>
<evidence type="ECO:0000313" key="2">
    <source>
        <dbReference type="Ensembl" id="ENSCMMP00000009940.1"/>
    </source>
</evidence>
<dbReference type="Proteomes" id="UP000694556">
    <property type="component" value="Chromosome 24"/>
</dbReference>
<proteinExistence type="predicted"/>
<reference evidence="2" key="2">
    <citation type="submission" date="2025-08" db="UniProtKB">
        <authorList>
            <consortium name="Ensembl"/>
        </authorList>
    </citation>
    <scope>IDENTIFICATION</scope>
</reference>
<feature type="signal peptide" evidence="1">
    <location>
        <begin position="1"/>
        <end position="34"/>
    </location>
</feature>
<dbReference type="AlphaFoldDB" id="A0A8C3BV96"/>
<reference evidence="2" key="3">
    <citation type="submission" date="2025-09" db="UniProtKB">
        <authorList>
            <consortium name="Ensembl"/>
        </authorList>
    </citation>
    <scope>IDENTIFICATION</scope>
</reference>
<accession>A0A8C3BV96</accession>
<evidence type="ECO:0000313" key="3">
    <source>
        <dbReference type="Proteomes" id="UP000694556"/>
    </source>
</evidence>
<keyword evidence="3" id="KW-1185">Reference proteome</keyword>
<feature type="chain" id="PRO_5034407079" evidence="1">
    <location>
        <begin position="35"/>
        <end position="206"/>
    </location>
</feature>
<dbReference type="InterPro" id="IPR029159">
    <property type="entry name" value="CA109-like"/>
</dbReference>
<name>A0A8C3BV96_CAIMO</name>
<dbReference type="PANTHER" id="PTHR16234">
    <property type="entry name" value="SIMILAR TO HYPOTHETICAL PROTEIN FLJ20508"/>
    <property type="match status" value="1"/>
</dbReference>
<dbReference type="GO" id="GO:0005634">
    <property type="term" value="C:nucleus"/>
    <property type="evidence" value="ECO:0007669"/>
    <property type="project" value="TreeGrafter"/>
</dbReference>
<evidence type="ECO:0000256" key="1">
    <source>
        <dbReference type="SAM" id="SignalP"/>
    </source>
</evidence>